<organism evidence="5 6">
    <name type="scientific">Tetracentron sinense</name>
    <name type="common">Spur-leaf</name>
    <dbReference type="NCBI Taxonomy" id="13715"/>
    <lineage>
        <taxon>Eukaryota</taxon>
        <taxon>Viridiplantae</taxon>
        <taxon>Streptophyta</taxon>
        <taxon>Embryophyta</taxon>
        <taxon>Tracheophyta</taxon>
        <taxon>Spermatophyta</taxon>
        <taxon>Magnoliopsida</taxon>
        <taxon>Trochodendrales</taxon>
        <taxon>Trochodendraceae</taxon>
        <taxon>Tetracentron</taxon>
    </lineage>
</organism>
<dbReference type="Proteomes" id="UP000655225">
    <property type="component" value="Unassembled WGS sequence"/>
</dbReference>
<name>A0A834ZWF3_TETSI</name>
<reference evidence="5 6" key="1">
    <citation type="submission" date="2020-04" db="EMBL/GenBank/DDBJ databases">
        <title>Plant Genome Project.</title>
        <authorList>
            <person name="Zhang R.-G."/>
        </authorList>
    </citation>
    <scope>NUCLEOTIDE SEQUENCE [LARGE SCALE GENOMIC DNA]</scope>
    <source>
        <strain evidence="5">YNK0</strain>
        <tissue evidence="5">Leaf</tissue>
    </source>
</reference>
<evidence type="ECO:0000313" key="6">
    <source>
        <dbReference type="Proteomes" id="UP000655225"/>
    </source>
</evidence>
<keyword evidence="1" id="KW-0805">Transcription regulation</keyword>
<feature type="region of interest" description="Disordered" evidence="4">
    <location>
        <begin position="1"/>
        <end position="39"/>
    </location>
</feature>
<evidence type="ECO:0000256" key="1">
    <source>
        <dbReference type="ARBA" id="ARBA00023015"/>
    </source>
</evidence>
<feature type="region of interest" description="Leucine repeat II (LRII)" evidence="3">
    <location>
        <begin position="325"/>
        <end position="357"/>
    </location>
</feature>
<dbReference type="Pfam" id="PF03514">
    <property type="entry name" value="GRAS"/>
    <property type="match status" value="1"/>
</dbReference>
<dbReference type="OrthoDB" id="764992at2759"/>
<protein>
    <recommendedName>
        <fullName evidence="7">Scarecrow-like protein 15</fullName>
    </recommendedName>
</protein>
<dbReference type="AlphaFoldDB" id="A0A834ZWF3"/>
<feature type="region of interest" description="SAW" evidence="3">
    <location>
        <begin position="462"/>
        <end position="530"/>
    </location>
</feature>
<proteinExistence type="inferred from homology"/>
<evidence type="ECO:0000256" key="2">
    <source>
        <dbReference type="ARBA" id="ARBA00023163"/>
    </source>
</evidence>
<dbReference type="InterPro" id="IPR005202">
    <property type="entry name" value="TF_GRAS"/>
</dbReference>
<comment type="caution">
    <text evidence="3">Lacks conserved residue(s) required for the propagation of feature annotation.</text>
</comment>
<dbReference type="PROSITE" id="PS50985">
    <property type="entry name" value="GRAS"/>
    <property type="match status" value="1"/>
</dbReference>
<keyword evidence="2" id="KW-0804">Transcription</keyword>
<evidence type="ECO:0000256" key="4">
    <source>
        <dbReference type="SAM" id="MobiDB-lite"/>
    </source>
</evidence>
<feature type="compositionally biased region" description="Polar residues" evidence="4">
    <location>
        <begin position="20"/>
        <end position="39"/>
    </location>
</feature>
<comment type="similarity">
    <text evidence="3">Belongs to the GRAS family.</text>
</comment>
<dbReference type="PANTHER" id="PTHR31636">
    <property type="entry name" value="OSJNBA0084A10.13 PROTEIN-RELATED"/>
    <property type="match status" value="1"/>
</dbReference>
<keyword evidence="6" id="KW-1185">Reference proteome</keyword>
<comment type="caution">
    <text evidence="5">The sequence shown here is derived from an EMBL/GenBank/DDBJ whole genome shotgun (WGS) entry which is preliminary data.</text>
</comment>
<evidence type="ECO:0000313" key="5">
    <source>
        <dbReference type="EMBL" id="KAF8409927.1"/>
    </source>
</evidence>
<sequence length="531" mass="60174">MKFPFNTPHNHQSLHPKPLSRNNTAQNTAFQHPTNTNNPCYEPTSVLDRRRSSSPVTGPLVPVSGTPAVAGVFSEEPLPLPLQLDDLDSMVWAALMEKDDSAPPLKNIPQFPPYEPENQYSPILTPSFDPSLLPDFYLSSNQNPNSFNLLDDFSQLQSVEHLNLEFDRWQLDHLIRAAECFESNELQHAQLILARLNQRLRSPVGKPLQRAAFYFKEALQSLLNCSNRTTRFSSSEVVQKIKAYKAFSEISPIAVFSNVTANQALLEALDGAMFVHVIDFDIGLGGHWASFLKEIANRAAAFHVPPSALRITAVISEDSAIEVKLIRDNLCQFARELEIRFQIEFVQIRTFEIFSFKAIKFIDGEMIAVHLSPAIFRHLGSANSIAEFLGCVRRISPRIIVFVNTESWRDLGASSFRRYFISGLEFYSTMLESLDASNTRGIDLMRKIEMFMLRPKIFTQVKAARHHISQWHELLSGAGMVPVPFSQFTDFQAECVLMLTQVKGFHVAKRQAEMLLCWQERELVATSAWRC</sequence>
<dbReference type="OMA" id="LVLCWHD"/>
<gene>
    <name evidence="5" type="ORF">HHK36_002446</name>
</gene>
<feature type="short sequence motif" description="VHIID" evidence="3">
    <location>
        <begin position="275"/>
        <end position="279"/>
    </location>
</feature>
<evidence type="ECO:0008006" key="7">
    <source>
        <dbReference type="Google" id="ProtNLM"/>
    </source>
</evidence>
<dbReference type="EMBL" id="JABCRI010000002">
    <property type="protein sequence ID" value="KAF8409927.1"/>
    <property type="molecule type" value="Genomic_DNA"/>
</dbReference>
<accession>A0A834ZWF3</accession>
<evidence type="ECO:0000256" key="3">
    <source>
        <dbReference type="PROSITE-ProRule" id="PRU01191"/>
    </source>
</evidence>